<dbReference type="InterPro" id="IPR036282">
    <property type="entry name" value="Glutathione-S-Trfase_C_sf"/>
</dbReference>
<dbReference type="Pfam" id="PF13409">
    <property type="entry name" value="GST_N_2"/>
    <property type="match status" value="1"/>
</dbReference>
<dbReference type="AlphaFoldDB" id="E6WX98"/>
<dbReference type="STRING" id="743721.Psesu_2973"/>
<dbReference type="Gene3D" id="3.40.30.10">
    <property type="entry name" value="Glutaredoxin"/>
    <property type="match status" value="1"/>
</dbReference>
<keyword evidence="2" id="KW-0808">Transferase</keyword>
<dbReference type="CDD" id="cd03194">
    <property type="entry name" value="GST_C_3"/>
    <property type="match status" value="1"/>
</dbReference>
<evidence type="ECO:0000313" key="3">
    <source>
        <dbReference type="Proteomes" id="UP000008632"/>
    </source>
</evidence>
<dbReference type="CDD" id="cd03043">
    <property type="entry name" value="GST_N_1"/>
    <property type="match status" value="1"/>
</dbReference>
<dbReference type="PROSITE" id="PS50404">
    <property type="entry name" value="GST_NTER"/>
    <property type="match status" value="1"/>
</dbReference>
<keyword evidence="3" id="KW-1185">Reference proteome</keyword>
<dbReference type="Gene3D" id="1.20.1050.10">
    <property type="match status" value="1"/>
</dbReference>
<proteinExistence type="predicted"/>
<dbReference type="GO" id="GO:0006559">
    <property type="term" value="P:L-phenylalanine catabolic process"/>
    <property type="evidence" value="ECO:0007669"/>
    <property type="project" value="TreeGrafter"/>
</dbReference>
<evidence type="ECO:0000259" key="1">
    <source>
        <dbReference type="PROSITE" id="PS50404"/>
    </source>
</evidence>
<dbReference type="PANTHER" id="PTHR42673">
    <property type="entry name" value="MALEYLACETOACETATE ISOMERASE"/>
    <property type="match status" value="1"/>
</dbReference>
<dbReference type="GO" id="GO:0004364">
    <property type="term" value="F:glutathione transferase activity"/>
    <property type="evidence" value="ECO:0007669"/>
    <property type="project" value="TreeGrafter"/>
</dbReference>
<reference evidence="2 3" key="1">
    <citation type="submission" date="2011-01" db="EMBL/GenBank/DDBJ databases">
        <title>Complete sequence of Pseudoxanthomonas suwonensis 11-1.</title>
        <authorList>
            <consortium name="US DOE Joint Genome Institute"/>
            <person name="Lucas S."/>
            <person name="Copeland A."/>
            <person name="Lapidus A."/>
            <person name="Cheng J.-F."/>
            <person name="Goodwin L."/>
            <person name="Pitluck S."/>
            <person name="Teshima H."/>
            <person name="Detter J.C."/>
            <person name="Han C."/>
            <person name="Tapia R."/>
            <person name="Land M."/>
            <person name="Hauser L."/>
            <person name="Kyrpides N."/>
            <person name="Ivanova N."/>
            <person name="Ovchinnikova G."/>
            <person name="Siebers A.K."/>
            <person name="Allgaier M."/>
            <person name="Thelen M.P."/>
            <person name="Hugenholtz P."/>
            <person name="Gladden J."/>
            <person name="Woyke T."/>
        </authorList>
    </citation>
    <scope>NUCLEOTIDE SEQUENCE [LARGE SCALE GENOMIC DNA]</scope>
    <source>
        <strain evidence="3">11-1</strain>
    </source>
</reference>
<dbReference type="Proteomes" id="UP000008632">
    <property type="component" value="Chromosome"/>
</dbReference>
<dbReference type="SFLD" id="SFLDS00019">
    <property type="entry name" value="Glutathione_Transferase_(cytos"/>
    <property type="match status" value="1"/>
</dbReference>
<name>E6WX98_PSEUU</name>
<gene>
    <name evidence="2" type="ordered locus">Psesu_2973</name>
</gene>
<dbReference type="EMBL" id="CP002446">
    <property type="protein sequence ID" value="ADV28797.1"/>
    <property type="molecule type" value="Genomic_DNA"/>
</dbReference>
<feature type="domain" description="GST N-terminal" evidence="1">
    <location>
        <begin position="2"/>
        <end position="82"/>
    </location>
</feature>
<dbReference type="KEGG" id="psu:Psesu_2973"/>
<dbReference type="SFLD" id="SFLDG00358">
    <property type="entry name" value="Main_(cytGST)"/>
    <property type="match status" value="1"/>
</dbReference>
<dbReference type="HOGENOM" id="CLU_070658_0_0_6"/>
<accession>E6WX98</accession>
<dbReference type="SUPFAM" id="SSF52833">
    <property type="entry name" value="Thioredoxin-like"/>
    <property type="match status" value="1"/>
</dbReference>
<dbReference type="InterPro" id="IPR040079">
    <property type="entry name" value="Glutathione_S-Trfase"/>
</dbReference>
<sequence length="231" mass="26155">MYTLHIANRNYSSWSLRPWLLLRMLDIPFEERLVPFHDAAAWERFRALSPSGKVPLLVDGDTLVWESLAIVEYLAERHPGVWPQDPLARAWARSAASEMHAGFGELRTRCSMSCGQRIRLHEHPPALQRDLDRISSLWAEGLSRFGGPFLAGAAFTAVDAFFAPVAFRLQGYGLSLADAQADAYARRLLQLEPMRQWYQAALAEDFRDLPHEEEIITWGTLLEDLRVPAAG</sequence>
<protein>
    <submittedName>
        <fullName evidence="2">Glutathione S-transferase domain</fullName>
    </submittedName>
</protein>
<dbReference type="RefSeq" id="WP_013536622.1">
    <property type="nucleotide sequence ID" value="NC_014924.1"/>
</dbReference>
<dbReference type="GO" id="GO:0016034">
    <property type="term" value="F:maleylacetoacetate isomerase activity"/>
    <property type="evidence" value="ECO:0007669"/>
    <property type="project" value="TreeGrafter"/>
</dbReference>
<dbReference type="SUPFAM" id="SSF47616">
    <property type="entry name" value="GST C-terminal domain-like"/>
    <property type="match status" value="1"/>
</dbReference>
<evidence type="ECO:0000313" key="2">
    <source>
        <dbReference type="EMBL" id="ADV28797.1"/>
    </source>
</evidence>
<dbReference type="OrthoDB" id="9799538at2"/>
<organism evidence="2 3">
    <name type="scientific">Pseudoxanthomonas suwonensis (strain 11-1)</name>
    <dbReference type="NCBI Taxonomy" id="743721"/>
    <lineage>
        <taxon>Bacteria</taxon>
        <taxon>Pseudomonadati</taxon>
        <taxon>Pseudomonadota</taxon>
        <taxon>Gammaproteobacteria</taxon>
        <taxon>Lysobacterales</taxon>
        <taxon>Lysobacteraceae</taxon>
        <taxon>Pseudoxanthomonas</taxon>
    </lineage>
</organism>
<dbReference type="GO" id="GO:0006749">
    <property type="term" value="P:glutathione metabolic process"/>
    <property type="evidence" value="ECO:0007669"/>
    <property type="project" value="TreeGrafter"/>
</dbReference>
<dbReference type="InterPro" id="IPR036249">
    <property type="entry name" value="Thioredoxin-like_sf"/>
</dbReference>
<dbReference type="eggNOG" id="COG0625">
    <property type="taxonomic scope" value="Bacteria"/>
</dbReference>
<dbReference type="PANTHER" id="PTHR42673:SF4">
    <property type="entry name" value="MALEYLACETOACETATE ISOMERASE"/>
    <property type="match status" value="1"/>
</dbReference>
<dbReference type="InterPro" id="IPR004045">
    <property type="entry name" value="Glutathione_S-Trfase_N"/>
</dbReference>